<sequence length="383" mass="42434">MKFGAINEGQVTKGTTHAVRIQEVIDEAVHADKLGFDYWGCSEQHLVESSWTISSPQAIYGAVAALTKRIKLRTMSVITLKELGHPILVAERLATLDAISQGRVEFGTARSNNAAYQDAFGIDPTTTREQWRETVEATLRAMQEDPFSFKGEIYNIDGPFHVSPRPYSMVPPPVWTAASSVESHRLMGELGIGVLSLESFLGWDYAKDIAAAHIEGFKSAAPIGGLYAPNPGRAFFTFPCHVAETHDKAIDQARESTLGLVAHLADLYQTVAENEKEQGGKSYGYLLDLAEKILPFTKDIEALIEHSPTAMVGTPDELIERIQRLEKMGYNEIICKFDNHGHRNNLRAMEMFAKYVIPAVKHPSFIPNNDFEQRGVAAKSFLI</sequence>
<keyword evidence="2" id="KW-0285">Flavoprotein</keyword>
<reference evidence="6" key="1">
    <citation type="journal article" date="2011" name="Biologija">
        <title>Analysis of phthalate degradation operon from Arthrobacter sp. 68b.</title>
        <authorList>
            <person name="Stanislauskiene R."/>
            <person name="Rudenkov M."/>
            <person name="Karvelis L."/>
            <person name="Gasparaviciute R."/>
            <person name="Meskiene R."/>
            <person name="Casaite V."/>
            <person name="Meskys R."/>
        </authorList>
    </citation>
    <scope>NUCLEOTIDE SEQUENCE</scope>
    <source>
        <strain evidence="6">68b</strain>
        <plasmid evidence="6">p2MP</plasmid>
    </source>
</reference>
<dbReference type="EMBL" id="KJ410765">
    <property type="protein sequence ID" value="AKG47385.1"/>
    <property type="molecule type" value="Genomic_DNA"/>
</dbReference>
<dbReference type="GO" id="GO:0016705">
    <property type="term" value="F:oxidoreductase activity, acting on paired donors, with incorporation or reduction of molecular oxygen"/>
    <property type="evidence" value="ECO:0007669"/>
    <property type="project" value="InterPro"/>
</dbReference>
<feature type="domain" description="Luciferase-like" evidence="5">
    <location>
        <begin position="1"/>
        <end position="331"/>
    </location>
</feature>
<keyword evidence="6" id="KW-0614">Plasmid</keyword>
<dbReference type="SMR" id="A0A0F7G1I5"/>
<name>A0A0F7G1I5_9MICC</name>
<protein>
    <submittedName>
        <fullName evidence="6">Luciferase-like monooxygenase</fullName>
    </submittedName>
</protein>
<dbReference type="AlphaFoldDB" id="A0A0F7G1I5"/>
<reference evidence="6" key="2">
    <citation type="submission" date="2014-02" db="EMBL/GenBank/DDBJ databases">
        <title>Plasmid-mediated 2-methylpyridine and pyridine degradation in Arthrobacter sp. 68b.</title>
        <authorList>
            <person name="Stanislauskiene R."/>
            <person name="Rutkiene R."/>
            <person name="Gasparaviciute R."/>
            <person name="Meskiene R."/>
            <person name="Bachamatova I."/>
            <person name="Marcinkeviciene L."/>
            <person name="Meskys R."/>
        </authorList>
    </citation>
    <scope>NUCLEOTIDE SEQUENCE</scope>
    <source>
        <strain evidence="6">68b</strain>
        <plasmid evidence="6">p2MP</plasmid>
    </source>
</reference>
<dbReference type="InterPro" id="IPR036661">
    <property type="entry name" value="Luciferase-like_sf"/>
</dbReference>
<evidence type="ECO:0000259" key="5">
    <source>
        <dbReference type="Pfam" id="PF00296"/>
    </source>
</evidence>
<dbReference type="PANTHER" id="PTHR30137:SF16">
    <property type="entry name" value="BLL0895 PROTEIN"/>
    <property type="match status" value="1"/>
</dbReference>
<dbReference type="RefSeq" id="WP_164207066.1">
    <property type="nucleotide sequence ID" value="NZ_KJ410765.1"/>
</dbReference>
<proteinExistence type="inferred from homology"/>
<dbReference type="InterPro" id="IPR050766">
    <property type="entry name" value="Bact_Lucif_Oxidored"/>
</dbReference>
<evidence type="ECO:0000256" key="3">
    <source>
        <dbReference type="ARBA" id="ARBA00023002"/>
    </source>
</evidence>
<organism evidence="6">
    <name type="scientific">Arthrobacter sp. 68b</name>
    <dbReference type="NCBI Taxonomy" id="311808"/>
    <lineage>
        <taxon>Bacteria</taxon>
        <taxon>Bacillati</taxon>
        <taxon>Actinomycetota</taxon>
        <taxon>Actinomycetes</taxon>
        <taxon>Micrococcales</taxon>
        <taxon>Micrococcaceae</taxon>
        <taxon>Arthrobacter</taxon>
    </lineage>
</organism>
<dbReference type="Pfam" id="PF00296">
    <property type="entry name" value="Bac_luciferase"/>
    <property type="match status" value="1"/>
</dbReference>
<evidence type="ECO:0000256" key="4">
    <source>
        <dbReference type="ARBA" id="ARBA00023033"/>
    </source>
</evidence>
<dbReference type="GO" id="GO:0004497">
    <property type="term" value="F:monooxygenase activity"/>
    <property type="evidence" value="ECO:0007669"/>
    <property type="project" value="UniProtKB-KW"/>
</dbReference>
<keyword evidence="3" id="KW-0560">Oxidoreductase</keyword>
<dbReference type="GO" id="GO:0005829">
    <property type="term" value="C:cytosol"/>
    <property type="evidence" value="ECO:0007669"/>
    <property type="project" value="TreeGrafter"/>
</dbReference>
<evidence type="ECO:0000313" key="6">
    <source>
        <dbReference type="EMBL" id="AKG47386.1"/>
    </source>
</evidence>
<accession>A0A0F7G1I5</accession>
<dbReference type="EMBL" id="KJ410765">
    <property type="protein sequence ID" value="AKG47386.1"/>
    <property type="molecule type" value="Genomic_DNA"/>
</dbReference>
<evidence type="ECO:0000256" key="2">
    <source>
        <dbReference type="ARBA" id="ARBA00022630"/>
    </source>
</evidence>
<dbReference type="InterPro" id="IPR011251">
    <property type="entry name" value="Luciferase-like_dom"/>
</dbReference>
<dbReference type="PANTHER" id="PTHR30137">
    <property type="entry name" value="LUCIFERASE-LIKE MONOOXYGENASE"/>
    <property type="match status" value="1"/>
</dbReference>
<evidence type="ECO:0000256" key="1">
    <source>
        <dbReference type="ARBA" id="ARBA00010426"/>
    </source>
</evidence>
<dbReference type="SUPFAM" id="SSF51679">
    <property type="entry name" value="Bacterial luciferase-like"/>
    <property type="match status" value="1"/>
</dbReference>
<keyword evidence="4 6" id="KW-0503">Monooxygenase</keyword>
<geneLocation type="plasmid" evidence="6">
    <name>p2MP</name>
</geneLocation>
<dbReference type="Gene3D" id="3.20.20.30">
    <property type="entry name" value="Luciferase-like domain"/>
    <property type="match status" value="1"/>
</dbReference>
<comment type="similarity">
    <text evidence="1">Belongs to the bacterial luciferase oxidoreductase family.</text>
</comment>